<comment type="caution">
    <text evidence="2">The sequence shown here is derived from an EMBL/GenBank/DDBJ whole genome shotgun (WGS) entry which is preliminary data.</text>
</comment>
<evidence type="ECO:0000313" key="2">
    <source>
        <dbReference type="EMBL" id="GGK86197.1"/>
    </source>
</evidence>
<dbReference type="PANTHER" id="PTHR38468">
    <property type="entry name" value="SLL0939 PROTEIN"/>
    <property type="match status" value="1"/>
</dbReference>
<evidence type="ECO:0000313" key="3">
    <source>
        <dbReference type="Proteomes" id="UP000645217"/>
    </source>
</evidence>
<dbReference type="EMBL" id="BMNT01000015">
    <property type="protein sequence ID" value="GGK86197.1"/>
    <property type="molecule type" value="Genomic_DNA"/>
</dbReference>
<protein>
    <submittedName>
        <fullName evidence="2">Membrane protein</fullName>
    </submittedName>
</protein>
<dbReference type="RefSeq" id="WP_189163697.1">
    <property type="nucleotide sequence ID" value="NZ_BMNT01000015.1"/>
</dbReference>
<sequence length="114" mass="11982">MTVQQVIESVGTALDLFGVLVIALGTVVATVAFCGRAVRGTSGAYTLYRQGVGRAILLGLELLVAADIIRTVAISPTFTSVGVLAVVVLIRTFLSVSLQVELEGRPPWQKAQRG</sequence>
<dbReference type="PANTHER" id="PTHR38468:SF1">
    <property type="entry name" value="SLL0939 PROTEIN"/>
    <property type="match status" value="1"/>
</dbReference>
<dbReference type="Proteomes" id="UP000645217">
    <property type="component" value="Unassembled WGS sequence"/>
</dbReference>
<reference evidence="2" key="2">
    <citation type="submission" date="2020-09" db="EMBL/GenBank/DDBJ databases">
        <authorList>
            <person name="Sun Q."/>
            <person name="Ohkuma M."/>
        </authorList>
    </citation>
    <scope>NUCLEOTIDE SEQUENCE</scope>
    <source>
        <strain evidence="2">JCM 13064</strain>
    </source>
</reference>
<gene>
    <name evidence="2" type="ORF">GCM10007964_30970</name>
</gene>
<name>A0A917R3I5_9ACTN</name>
<keyword evidence="1" id="KW-0472">Membrane</keyword>
<dbReference type="InterPro" id="IPR012427">
    <property type="entry name" value="DUF1622"/>
</dbReference>
<organism evidence="2 3">
    <name type="scientific">Sphaerisporangium melleum</name>
    <dbReference type="NCBI Taxonomy" id="321316"/>
    <lineage>
        <taxon>Bacteria</taxon>
        <taxon>Bacillati</taxon>
        <taxon>Actinomycetota</taxon>
        <taxon>Actinomycetes</taxon>
        <taxon>Streptosporangiales</taxon>
        <taxon>Streptosporangiaceae</taxon>
        <taxon>Sphaerisporangium</taxon>
    </lineage>
</organism>
<reference evidence="2" key="1">
    <citation type="journal article" date="2014" name="Int. J. Syst. Evol. Microbiol.">
        <title>Complete genome sequence of Corynebacterium casei LMG S-19264T (=DSM 44701T), isolated from a smear-ripened cheese.</title>
        <authorList>
            <consortium name="US DOE Joint Genome Institute (JGI-PGF)"/>
            <person name="Walter F."/>
            <person name="Albersmeier A."/>
            <person name="Kalinowski J."/>
            <person name="Ruckert C."/>
        </authorList>
    </citation>
    <scope>NUCLEOTIDE SEQUENCE</scope>
    <source>
        <strain evidence="2">JCM 13064</strain>
    </source>
</reference>
<evidence type="ECO:0000256" key="1">
    <source>
        <dbReference type="SAM" id="Phobius"/>
    </source>
</evidence>
<keyword evidence="1" id="KW-1133">Transmembrane helix</keyword>
<keyword evidence="3" id="KW-1185">Reference proteome</keyword>
<proteinExistence type="predicted"/>
<feature type="transmembrane region" description="Helical" evidence="1">
    <location>
        <begin position="16"/>
        <end position="34"/>
    </location>
</feature>
<accession>A0A917R3I5</accession>
<dbReference type="Pfam" id="PF07784">
    <property type="entry name" value="DUF1622"/>
    <property type="match status" value="1"/>
</dbReference>
<keyword evidence="1" id="KW-0812">Transmembrane</keyword>
<dbReference type="AlphaFoldDB" id="A0A917R3I5"/>